<evidence type="ECO:0000313" key="2">
    <source>
        <dbReference type="EMBL" id="MFD1512151.1"/>
    </source>
</evidence>
<feature type="transmembrane region" description="Helical" evidence="1">
    <location>
        <begin position="50"/>
        <end position="67"/>
    </location>
</feature>
<feature type="transmembrane region" description="Helical" evidence="1">
    <location>
        <begin position="202"/>
        <end position="221"/>
    </location>
</feature>
<proteinExistence type="predicted"/>
<feature type="transmembrane region" description="Helical" evidence="1">
    <location>
        <begin position="163"/>
        <end position="190"/>
    </location>
</feature>
<evidence type="ECO:0008006" key="4">
    <source>
        <dbReference type="Google" id="ProtNLM"/>
    </source>
</evidence>
<feature type="transmembrane region" description="Helical" evidence="1">
    <location>
        <begin position="123"/>
        <end position="151"/>
    </location>
</feature>
<comment type="caution">
    <text evidence="2">The sequence shown here is derived from an EMBL/GenBank/DDBJ whole genome shotgun (WGS) entry which is preliminary data.</text>
</comment>
<feature type="transmembrane region" description="Helical" evidence="1">
    <location>
        <begin position="79"/>
        <end position="101"/>
    </location>
</feature>
<accession>A0ABD6AQM7</accession>
<sequence length="237" mass="25194">MSTAHPLRRFVPRRETLRYGGFLVVAEVLLLAVYFDTTGITPTSATRDLYLYPFVWINVALWGVWRAEVPDAPTSRRALAALVGVGYFLLLGYVGGLYAVVDAPFTTGVDVRFWTLPPGWSPAILYTGSWLTVALVPFRVVGYAALAYLVYGVVLDATGSGGGAMAGVVGLFSCVSCTLPVVAGIVSGFVGGAGFLVSATDSLTYGASTVVFVVTVLLLVWRPTAADVSRARTWLGR</sequence>
<protein>
    <recommendedName>
        <fullName evidence="4">ABC transporter ATP-binding protein</fullName>
    </recommendedName>
</protein>
<dbReference type="InterPro" id="IPR055968">
    <property type="entry name" value="DUF7546"/>
</dbReference>
<keyword evidence="1" id="KW-0812">Transmembrane</keyword>
<keyword evidence="1" id="KW-1133">Transmembrane helix</keyword>
<gene>
    <name evidence="2" type="ORF">ACFSBT_02510</name>
</gene>
<feature type="transmembrane region" description="Helical" evidence="1">
    <location>
        <begin position="16"/>
        <end position="35"/>
    </location>
</feature>
<dbReference type="Pfam" id="PF24412">
    <property type="entry name" value="DUF7546"/>
    <property type="match status" value="1"/>
</dbReference>
<dbReference type="EMBL" id="JBHUDC010000002">
    <property type="protein sequence ID" value="MFD1512151.1"/>
    <property type="molecule type" value="Genomic_DNA"/>
</dbReference>
<keyword evidence="3" id="KW-1185">Reference proteome</keyword>
<keyword evidence="1" id="KW-0472">Membrane</keyword>
<reference evidence="2 3" key="1">
    <citation type="journal article" date="2019" name="Int. J. Syst. Evol. Microbiol.">
        <title>The Global Catalogue of Microorganisms (GCM) 10K type strain sequencing project: providing services to taxonomists for standard genome sequencing and annotation.</title>
        <authorList>
            <consortium name="The Broad Institute Genomics Platform"/>
            <consortium name="The Broad Institute Genome Sequencing Center for Infectious Disease"/>
            <person name="Wu L."/>
            <person name="Ma J."/>
        </authorList>
    </citation>
    <scope>NUCLEOTIDE SEQUENCE [LARGE SCALE GENOMIC DNA]</scope>
    <source>
        <strain evidence="2 3">CGMCC 1.12563</strain>
    </source>
</reference>
<evidence type="ECO:0000313" key="3">
    <source>
        <dbReference type="Proteomes" id="UP001597187"/>
    </source>
</evidence>
<name>A0ABD6AQM7_9EURY</name>
<evidence type="ECO:0000256" key="1">
    <source>
        <dbReference type="SAM" id="Phobius"/>
    </source>
</evidence>
<dbReference type="AlphaFoldDB" id="A0ABD6AQM7"/>
<organism evidence="2 3">
    <name type="scientific">Halomarina rubra</name>
    <dbReference type="NCBI Taxonomy" id="2071873"/>
    <lineage>
        <taxon>Archaea</taxon>
        <taxon>Methanobacteriati</taxon>
        <taxon>Methanobacteriota</taxon>
        <taxon>Stenosarchaea group</taxon>
        <taxon>Halobacteria</taxon>
        <taxon>Halobacteriales</taxon>
        <taxon>Natronomonadaceae</taxon>
        <taxon>Halomarina</taxon>
    </lineage>
</organism>
<dbReference type="RefSeq" id="WP_250872139.1">
    <property type="nucleotide sequence ID" value="NZ_JALXFV010000002.1"/>
</dbReference>
<dbReference type="Proteomes" id="UP001597187">
    <property type="component" value="Unassembled WGS sequence"/>
</dbReference>